<feature type="compositionally biased region" description="Basic and acidic residues" evidence="1">
    <location>
        <begin position="19"/>
        <end position="39"/>
    </location>
</feature>
<proteinExistence type="predicted"/>
<accession>A0A9W6YH16</accession>
<gene>
    <name evidence="2" type="ORF">Plil01_001735900</name>
</gene>
<evidence type="ECO:0000313" key="2">
    <source>
        <dbReference type="EMBL" id="GMF64575.1"/>
    </source>
</evidence>
<protein>
    <submittedName>
        <fullName evidence="2">Unnamed protein product</fullName>
    </submittedName>
</protein>
<dbReference type="AlphaFoldDB" id="A0A9W6YH16"/>
<comment type="caution">
    <text evidence="2">The sequence shown here is derived from an EMBL/GenBank/DDBJ whole genome shotgun (WGS) entry which is preliminary data.</text>
</comment>
<sequence>MFCLPELINNDFNKRDMEEWDRREREAALQDSESTKDTTEEVEAEPDYPQEQNKQVSGDDEEEAEAVPVIPGLTDVELFAFNAEFATEEVLDKIIDWSYDQVALMSRYRDNYISTSTSAIL</sequence>
<evidence type="ECO:0000256" key="1">
    <source>
        <dbReference type="SAM" id="MobiDB-lite"/>
    </source>
</evidence>
<dbReference type="Proteomes" id="UP001165083">
    <property type="component" value="Unassembled WGS sequence"/>
</dbReference>
<dbReference type="OrthoDB" id="126754at2759"/>
<organism evidence="2 3">
    <name type="scientific">Phytophthora lilii</name>
    <dbReference type="NCBI Taxonomy" id="2077276"/>
    <lineage>
        <taxon>Eukaryota</taxon>
        <taxon>Sar</taxon>
        <taxon>Stramenopiles</taxon>
        <taxon>Oomycota</taxon>
        <taxon>Peronosporomycetes</taxon>
        <taxon>Peronosporales</taxon>
        <taxon>Peronosporaceae</taxon>
        <taxon>Phytophthora</taxon>
    </lineage>
</organism>
<feature type="region of interest" description="Disordered" evidence="1">
    <location>
        <begin position="19"/>
        <end position="65"/>
    </location>
</feature>
<evidence type="ECO:0000313" key="3">
    <source>
        <dbReference type="Proteomes" id="UP001165083"/>
    </source>
</evidence>
<dbReference type="EMBL" id="BSXW01012420">
    <property type="protein sequence ID" value="GMF64575.1"/>
    <property type="molecule type" value="Genomic_DNA"/>
</dbReference>
<keyword evidence="3" id="KW-1185">Reference proteome</keyword>
<name>A0A9W6YH16_9STRA</name>
<reference evidence="2" key="1">
    <citation type="submission" date="2023-04" db="EMBL/GenBank/DDBJ databases">
        <title>Phytophthora lilii NBRC 32176.</title>
        <authorList>
            <person name="Ichikawa N."/>
            <person name="Sato H."/>
            <person name="Tonouchi N."/>
        </authorList>
    </citation>
    <scope>NUCLEOTIDE SEQUENCE</scope>
    <source>
        <strain evidence="2">NBRC 32176</strain>
    </source>
</reference>